<protein>
    <recommendedName>
        <fullName evidence="5">TPR domain-containing protein</fullName>
    </recommendedName>
</protein>
<dbReference type="PANTHER" id="PTHR28142:SF1">
    <property type="entry name" value="MITOCHONDRIAL INNER MEMBRANE I-AAA PROTEASE SUPERCOMPLEX SUBUNIT MGR3-RELATED"/>
    <property type="match status" value="1"/>
</dbReference>
<feature type="compositionally biased region" description="Basic and acidic residues" evidence="1">
    <location>
        <begin position="61"/>
        <end position="72"/>
    </location>
</feature>
<name>A0A1E3K103_9TREE</name>
<keyword evidence="2" id="KW-0812">Transmembrane</keyword>
<dbReference type="EMBL" id="AWGH01000003">
    <property type="protein sequence ID" value="ODO06167.1"/>
    <property type="molecule type" value="Genomic_DNA"/>
</dbReference>
<dbReference type="SMART" id="SM00028">
    <property type="entry name" value="TPR"/>
    <property type="match status" value="2"/>
</dbReference>
<proteinExistence type="predicted"/>
<feature type="compositionally biased region" description="Low complexity" evidence="1">
    <location>
        <begin position="17"/>
        <end position="36"/>
    </location>
</feature>
<feature type="region of interest" description="Disordered" evidence="1">
    <location>
        <begin position="301"/>
        <end position="342"/>
    </location>
</feature>
<reference evidence="3 4" key="1">
    <citation type="submission" date="2016-06" db="EMBL/GenBank/DDBJ databases">
        <title>Evolution of pathogenesis and genome organization in the Tremellales.</title>
        <authorList>
            <person name="Cuomo C."/>
            <person name="Litvintseva A."/>
            <person name="Heitman J."/>
            <person name="Chen Y."/>
            <person name="Sun S."/>
            <person name="Springer D."/>
            <person name="Dromer F."/>
            <person name="Young S."/>
            <person name="Zeng Q."/>
            <person name="Chapman S."/>
            <person name="Gujja S."/>
            <person name="Saif S."/>
            <person name="Birren B."/>
        </authorList>
    </citation>
    <scope>NUCLEOTIDE SEQUENCE [LARGE SCALE GENOMIC DNA]</scope>
    <source>
        <strain evidence="3 4">CBS 7118</strain>
    </source>
</reference>
<feature type="compositionally biased region" description="Polar residues" evidence="1">
    <location>
        <begin position="1"/>
        <end position="16"/>
    </location>
</feature>
<organism evidence="3 4">
    <name type="scientific">Cryptococcus wingfieldii CBS 7118</name>
    <dbReference type="NCBI Taxonomy" id="1295528"/>
    <lineage>
        <taxon>Eukaryota</taxon>
        <taxon>Fungi</taxon>
        <taxon>Dikarya</taxon>
        <taxon>Basidiomycota</taxon>
        <taxon>Agaricomycotina</taxon>
        <taxon>Tremellomycetes</taxon>
        <taxon>Tremellales</taxon>
        <taxon>Cryptococcaceae</taxon>
        <taxon>Cryptococcus</taxon>
    </lineage>
</organism>
<dbReference type="RefSeq" id="XP_019034267.1">
    <property type="nucleotide sequence ID" value="XM_019173562.1"/>
</dbReference>
<keyword evidence="4" id="KW-1185">Reference proteome</keyword>
<feature type="transmembrane region" description="Helical" evidence="2">
    <location>
        <begin position="84"/>
        <end position="104"/>
    </location>
</feature>
<dbReference type="InterPro" id="IPR019734">
    <property type="entry name" value="TPR_rpt"/>
</dbReference>
<dbReference type="AlphaFoldDB" id="A0A1E3K103"/>
<dbReference type="GeneID" id="30190612"/>
<dbReference type="Proteomes" id="UP000094819">
    <property type="component" value="Unassembled WGS sequence"/>
</dbReference>
<dbReference type="InterPro" id="IPR040201">
    <property type="entry name" value="Mrg3-like"/>
</dbReference>
<dbReference type="PANTHER" id="PTHR28142">
    <property type="entry name" value="MITOCHONDRIAL INNER MEMBRANE I-AAA PROTEASE SUPERCOMPLEX SUBUNIT MGR3-RELATED"/>
    <property type="match status" value="1"/>
</dbReference>
<keyword evidence="2" id="KW-1133">Transmembrane helix</keyword>
<evidence type="ECO:0000256" key="2">
    <source>
        <dbReference type="SAM" id="Phobius"/>
    </source>
</evidence>
<sequence length="517" mass="55985">MPRINPSTLLRTANGYSSSLPRRALARPPLNPTPALMTRRLQSTTTGPATGNAQQKASTEPPKEEEVPKDDEEKLPWWKRGLKVNWMFTTLAGFGALVTIYGVLEFYSTLTRWPQPVRKPLRAALKAKMRGDYGKAEQYFREALEIALELGPAALEPDPLLKISGIYAELAAVLELRLQRISAFVELRTALELFGSDPLRLPTSVASPTEAAALGGGPGGEWISPTYSLTEKDHVRAIGLYQKLGQLALEVASSPKAPTYESTIIEGINVSPHQVFKDWDDAAEYYLSSALNTMLKIGLQPPASPTSAPSPENPVILGRDINLPSAAPSENPEDPEQGGQVDKRGLCMTMESLSEVHARKGEYNVAGQLLLQAVSVLMPAGEEEPPLRDRCQAAMLMTTISSHALHPPSSKALKVSRSWSLRALQVAQQSLASEGEKSSLNDSPLEAAAAVCERARAVGLHNLGMIAEMEKDYPGAQNLFNKALSVARETGFSEGKRESLAALRRVQKLAEAAVNAK</sequence>
<evidence type="ECO:0008006" key="5">
    <source>
        <dbReference type="Google" id="ProtNLM"/>
    </source>
</evidence>
<gene>
    <name evidence="3" type="ORF">L198_01399</name>
</gene>
<dbReference type="Gene3D" id="1.25.40.10">
    <property type="entry name" value="Tetratricopeptide repeat domain"/>
    <property type="match status" value="1"/>
</dbReference>
<keyword evidence="2" id="KW-0472">Membrane</keyword>
<feature type="compositionally biased region" description="Polar residues" evidence="1">
    <location>
        <begin position="40"/>
        <end position="58"/>
    </location>
</feature>
<evidence type="ECO:0000313" key="4">
    <source>
        <dbReference type="Proteomes" id="UP000094819"/>
    </source>
</evidence>
<accession>A0A1E3K103</accession>
<dbReference type="SUPFAM" id="SSF48452">
    <property type="entry name" value="TPR-like"/>
    <property type="match status" value="1"/>
</dbReference>
<dbReference type="InterPro" id="IPR011990">
    <property type="entry name" value="TPR-like_helical_dom_sf"/>
</dbReference>
<evidence type="ECO:0000313" key="3">
    <source>
        <dbReference type="EMBL" id="ODO06167.1"/>
    </source>
</evidence>
<comment type="caution">
    <text evidence="3">The sequence shown here is derived from an EMBL/GenBank/DDBJ whole genome shotgun (WGS) entry which is preliminary data.</text>
</comment>
<dbReference type="OrthoDB" id="10050400at2759"/>
<feature type="region of interest" description="Disordered" evidence="1">
    <location>
        <begin position="1"/>
        <end position="72"/>
    </location>
</feature>
<evidence type="ECO:0000256" key="1">
    <source>
        <dbReference type="SAM" id="MobiDB-lite"/>
    </source>
</evidence>